<keyword evidence="4" id="KW-0223">Dioxygenase</keyword>
<dbReference type="PROSITE" id="PS51471">
    <property type="entry name" value="FE2OG_OXY"/>
    <property type="match status" value="1"/>
</dbReference>
<keyword evidence="2" id="KW-0479">Metal-binding</keyword>
<reference evidence="8 9" key="1">
    <citation type="submission" date="2020-08" db="EMBL/GenBank/DDBJ databases">
        <title>Functional genomics of gut bacteria from endangered species of beetles.</title>
        <authorList>
            <person name="Carlos-Shanley C."/>
        </authorList>
    </citation>
    <scope>NUCLEOTIDE SEQUENCE [LARGE SCALE GENOMIC DNA]</scope>
    <source>
        <strain evidence="8 9">S00245</strain>
    </source>
</reference>
<dbReference type="SMART" id="SM00702">
    <property type="entry name" value="P4Hc"/>
    <property type="match status" value="1"/>
</dbReference>
<dbReference type="PANTHER" id="PTHR10869">
    <property type="entry name" value="PROLYL 4-HYDROXYLASE ALPHA SUBUNIT"/>
    <property type="match status" value="1"/>
</dbReference>
<dbReference type="Pfam" id="PF13640">
    <property type="entry name" value="2OG-FeII_Oxy_3"/>
    <property type="match status" value="1"/>
</dbReference>
<evidence type="ECO:0000256" key="1">
    <source>
        <dbReference type="ARBA" id="ARBA00001961"/>
    </source>
</evidence>
<protein>
    <submittedName>
        <fullName evidence="8">Prolyl 4-hydroxylase</fullName>
        <ecNumber evidence="8">1.14.11.2</ecNumber>
    </submittedName>
</protein>
<evidence type="ECO:0000256" key="2">
    <source>
        <dbReference type="ARBA" id="ARBA00022723"/>
    </source>
</evidence>
<evidence type="ECO:0000256" key="3">
    <source>
        <dbReference type="ARBA" id="ARBA00022896"/>
    </source>
</evidence>
<keyword evidence="9" id="KW-1185">Reference proteome</keyword>
<dbReference type="PANTHER" id="PTHR10869:SF246">
    <property type="entry name" value="TRANSMEMBRANE PROLYL 4-HYDROXYLASE"/>
    <property type="match status" value="1"/>
</dbReference>
<dbReference type="Gene3D" id="2.60.120.620">
    <property type="entry name" value="q2cbj1_9rhob like domain"/>
    <property type="match status" value="1"/>
</dbReference>
<evidence type="ECO:0000256" key="6">
    <source>
        <dbReference type="ARBA" id="ARBA00023004"/>
    </source>
</evidence>
<comment type="cofactor">
    <cofactor evidence="1">
        <name>L-ascorbate</name>
        <dbReference type="ChEBI" id="CHEBI:38290"/>
    </cofactor>
</comment>
<dbReference type="GO" id="GO:0005506">
    <property type="term" value="F:iron ion binding"/>
    <property type="evidence" value="ECO:0007669"/>
    <property type="project" value="InterPro"/>
</dbReference>
<gene>
    <name evidence="8" type="ORF">HNO88_002370</name>
</gene>
<dbReference type="RefSeq" id="WP_184245280.1">
    <property type="nucleotide sequence ID" value="NZ_JACHLR010000009.1"/>
</dbReference>
<dbReference type="GO" id="GO:0031418">
    <property type="term" value="F:L-ascorbic acid binding"/>
    <property type="evidence" value="ECO:0007669"/>
    <property type="project" value="UniProtKB-KW"/>
</dbReference>
<organism evidence="8 9">
    <name type="scientific">Novosphingobium chloroacetimidivorans</name>
    <dbReference type="NCBI Taxonomy" id="1428314"/>
    <lineage>
        <taxon>Bacteria</taxon>
        <taxon>Pseudomonadati</taxon>
        <taxon>Pseudomonadota</taxon>
        <taxon>Alphaproteobacteria</taxon>
        <taxon>Sphingomonadales</taxon>
        <taxon>Sphingomonadaceae</taxon>
        <taxon>Novosphingobium</taxon>
    </lineage>
</organism>
<evidence type="ECO:0000256" key="5">
    <source>
        <dbReference type="ARBA" id="ARBA00023002"/>
    </source>
</evidence>
<dbReference type="GO" id="GO:0004656">
    <property type="term" value="F:procollagen-proline 4-dioxygenase activity"/>
    <property type="evidence" value="ECO:0007669"/>
    <property type="project" value="UniProtKB-EC"/>
</dbReference>
<dbReference type="InterPro" id="IPR005123">
    <property type="entry name" value="Oxoglu/Fe-dep_dioxygenase_dom"/>
</dbReference>
<comment type="caution">
    <text evidence="8">The sequence shown here is derived from an EMBL/GenBank/DDBJ whole genome shotgun (WGS) entry which is preliminary data.</text>
</comment>
<evidence type="ECO:0000259" key="7">
    <source>
        <dbReference type="PROSITE" id="PS51471"/>
    </source>
</evidence>
<dbReference type="EMBL" id="JACHLR010000009">
    <property type="protein sequence ID" value="MBB4859044.1"/>
    <property type="molecule type" value="Genomic_DNA"/>
</dbReference>
<sequence>MVQPDPIDEHAERSRPAPDRRALAAIGDKVRARLAADPTVYRVPVERAEIFAVGDFLDAHECEHVMRLIDEVARPSDITRDAEPDFRTSYSGDVPQSDPVVRAVERRLYDLLGIDLAWGETVQGQRYTVGQQFKEHCDWFDTTQGYWRAEGQLGGQRSWTAMVYLNTVEAGGVTEFTRLGVTIPPQAGALLLWNNNRPDGRVNWDTLHAALPVERGVKYVITKWFRSRRWGA</sequence>
<keyword evidence="6" id="KW-0408">Iron</keyword>
<dbReference type="InterPro" id="IPR045054">
    <property type="entry name" value="P4HA-like"/>
</dbReference>
<dbReference type="EC" id="1.14.11.2" evidence="8"/>
<proteinExistence type="predicted"/>
<name>A0A7W7KB73_9SPHN</name>
<dbReference type="AlphaFoldDB" id="A0A7W7KB73"/>
<dbReference type="Proteomes" id="UP000555448">
    <property type="component" value="Unassembled WGS sequence"/>
</dbReference>
<evidence type="ECO:0000313" key="8">
    <source>
        <dbReference type="EMBL" id="MBB4859044.1"/>
    </source>
</evidence>
<feature type="domain" description="Fe2OG dioxygenase" evidence="7">
    <location>
        <begin position="118"/>
        <end position="227"/>
    </location>
</feature>
<accession>A0A7W7KB73</accession>
<keyword evidence="5 8" id="KW-0560">Oxidoreductase</keyword>
<evidence type="ECO:0000313" key="9">
    <source>
        <dbReference type="Proteomes" id="UP000555448"/>
    </source>
</evidence>
<dbReference type="InterPro" id="IPR006620">
    <property type="entry name" value="Pro_4_hyd_alph"/>
</dbReference>
<keyword evidence="3" id="KW-0847">Vitamin C</keyword>
<evidence type="ECO:0000256" key="4">
    <source>
        <dbReference type="ARBA" id="ARBA00022964"/>
    </source>
</evidence>
<dbReference type="InterPro" id="IPR044862">
    <property type="entry name" value="Pro_4_hyd_alph_FE2OG_OXY"/>
</dbReference>